<dbReference type="GO" id="GO:0031369">
    <property type="term" value="F:translation initiation factor binding"/>
    <property type="evidence" value="ECO:0007669"/>
    <property type="project" value="TreeGrafter"/>
</dbReference>
<dbReference type="GO" id="GO:0045948">
    <property type="term" value="P:positive regulation of translational initiation"/>
    <property type="evidence" value="ECO:0007669"/>
    <property type="project" value="TreeGrafter"/>
</dbReference>
<evidence type="ECO:0000256" key="6">
    <source>
        <dbReference type="RuleBase" id="RU369086"/>
    </source>
</evidence>
<dbReference type="AlphaFoldDB" id="A0A8H4CG94"/>
<dbReference type="GO" id="GO:0060213">
    <property type="term" value="P:positive regulation of nuclear-transcribed mRNA poly(A) tail shortening"/>
    <property type="evidence" value="ECO:0007669"/>
    <property type="project" value="TreeGrafter"/>
</dbReference>
<dbReference type="Gene3D" id="2.40.50.140">
    <property type="entry name" value="Nucleic acid-binding proteins"/>
    <property type="match status" value="1"/>
</dbReference>
<evidence type="ECO:0000313" key="9">
    <source>
        <dbReference type="EMBL" id="KAF3803425.1"/>
    </source>
</evidence>
<comment type="subcellular location">
    <subcellularLocation>
        <location evidence="1 6">Nucleus</location>
    </subcellularLocation>
</comment>
<evidence type="ECO:0000256" key="4">
    <source>
        <dbReference type="ARBA" id="ARBA00023163"/>
    </source>
</evidence>
<evidence type="ECO:0000259" key="8">
    <source>
        <dbReference type="Pfam" id="PF03876"/>
    </source>
</evidence>
<dbReference type="GO" id="GO:0005665">
    <property type="term" value="C:RNA polymerase II, core complex"/>
    <property type="evidence" value="ECO:0007669"/>
    <property type="project" value="TreeGrafter"/>
</dbReference>
<comment type="function">
    <text evidence="6">DNA-dependent RNA polymerase which catalyzes the transcription of DNA into RNA using the four ribonucleoside triphosphates as substrates.</text>
</comment>
<accession>A0A8H4CG94</accession>
<keyword evidence="5 6" id="KW-0539">Nucleus</keyword>
<dbReference type="InterPro" id="IPR005576">
    <property type="entry name" value="Rpb7-like_N"/>
</dbReference>
<dbReference type="InterPro" id="IPR012340">
    <property type="entry name" value="NA-bd_OB-fold"/>
</dbReference>
<dbReference type="FunFam" id="3.30.1490.120:FF:000001">
    <property type="entry name" value="DNA-directed RNA polymerase II subunit RPB7"/>
    <property type="match status" value="1"/>
</dbReference>
<dbReference type="RefSeq" id="XP_045262584.1">
    <property type="nucleotide sequence ID" value="XM_045404641.1"/>
</dbReference>
<keyword evidence="10" id="KW-1185">Reference proteome</keyword>
<dbReference type="Pfam" id="PF03876">
    <property type="entry name" value="SHS2_Rpb7-N"/>
    <property type="match status" value="1"/>
</dbReference>
<dbReference type="InterPro" id="IPR003029">
    <property type="entry name" value="S1_domain"/>
</dbReference>
<dbReference type="GO" id="GO:0003727">
    <property type="term" value="F:single-stranded RNA binding"/>
    <property type="evidence" value="ECO:0007669"/>
    <property type="project" value="TreeGrafter"/>
</dbReference>
<comment type="similarity">
    <text evidence="2">Belongs to the eukaryotic RPB7/RPC8 RNA polymerase subunit family.</text>
</comment>
<feature type="domain" description="S1 motif" evidence="7">
    <location>
        <begin position="78"/>
        <end position="153"/>
    </location>
</feature>
<dbReference type="InterPro" id="IPR036898">
    <property type="entry name" value="RNA_pol_Rpb7-like_N_sf"/>
</dbReference>
<dbReference type="CDD" id="cd04462">
    <property type="entry name" value="S1_RNAPII_Rpb7"/>
    <property type="match status" value="1"/>
</dbReference>
<dbReference type="Pfam" id="PF00575">
    <property type="entry name" value="S1"/>
    <property type="match status" value="1"/>
</dbReference>
<evidence type="ECO:0000313" key="10">
    <source>
        <dbReference type="Proteomes" id="UP000613401"/>
    </source>
</evidence>
<dbReference type="CDD" id="cd04329">
    <property type="entry name" value="RNAP_II_Rpb7_N"/>
    <property type="match status" value="1"/>
</dbReference>
<dbReference type="FunFam" id="2.40.50.140:FF:000043">
    <property type="entry name" value="DNA-directed RNA polymerase II subunit RPB7"/>
    <property type="match status" value="1"/>
</dbReference>
<keyword evidence="3 6" id="KW-0240">DNA-directed RNA polymerase</keyword>
<dbReference type="Proteomes" id="UP000613401">
    <property type="component" value="Unassembled WGS sequence"/>
</dbReference>
<dbReference type="InterPro" id="IPR045113">
    <property type="entry name" value="Rpb7-like"/>
</dbReference>
<organism evidence="9 10">
    <name type="scientific">Colletotrichum gloeosporioides</name>
    <name type="common">Anthracnose fungus</name>
    <name type="synonym">Glomerella cingulata</name>
    <dbReference type="NCBI Taxonomy" id="474922"/>
    <lineage>
        <taxon>Eukaryota</taxon>
        <taxon>Fungi</taxon>
        <taxon>Dikarya</taxon>
        <taxon>Ascomycota</taxon>
        <taxon>Pezizomycotina</taxon>
        <taxon>Sordariomycetes</taxon>
        <taxon>Hypocreomycetidae</taxon>
        <taxon>Glomerellales</taxon>
        <taxon>Glomerellaceae</taxon>
        <taxon>Colletotrichum</taxon>
        <taxon>Colletotrichum gloeosporioides species complex</taxon>
    </lineage>
</organism>
<dbReference type="GeneID" id="69011748"/>
<dbReference type="PANTHER" id="PTHR12709:SF4">
    <property type="entry name" value="DNA-DIRECTED RNA POLYMERASE II SUBUNIT RPB7"/>
    <property type="match status" value="1"/>
</dbReference>
<dbReference type="SUPFAM" id="SSF88798">
    <property type="entry name" value="N-terminal, heterodimerisation domain of RBP7 (RpoE)"/>
    <property type="match status" value="1"/>
</dbReference>
<dbReference type="EMBL" id="WVTB01000054">
    <property type="protein sequence ID" value="KAF3803425.1"/>
    <property type="molecule type" value="Genomic_DNA"/>
</dbReference>
<reference evidence="9" key="2">
    <citation type="submission" date="2020-03" db="EMBL/GenBank/DDBJ databases">
        <authorList>
            <person name="Fu F.-F."/>
            <person name="Chen J."/>
        </authorList>
    </citation>
    <scope>NUCLEOTIDE SEQUENCE</scope>
    <source>
        <strain evidence="9">Lc1</strain>
    </source>
</reference>
<evidence type="ECO:0000256" key="5">
    <source>
        <dbReference type="ARBA" id="ARBA00023242"/>
    </source>
</evidence>
<reference evidence="9" key="1">
    <citation type="journal article" date="2020" name="Phytopathology">
        <title>Genome sequence and comparative analysis of Colletotrichum gloeosporioides isolated from Liriodendron leaves.</title>
        <authorList>
            <person name="Fu F.F."/>
            <person name="Hao Z."/>
            <person name="Wang P."/>
            <person name="Lu Y."/>
            <person name="Xue L.J."/>
            <person name="Wei G."/>
            <person name="Tian Y."/>
            <person name="Baishi H."/>
            <person name="Xu H."/>
            <person name="Shi J."/>
            <person name="Cheng T."/>
            <person name="Wang G."/>
            <person name="Yi Y."/>
            <person name="Chen J."/>
        </authorList>
    </citation>
    <scope>NUCLEOTIDE SEQUENCE</scope>
    <source>
        <strain evidence="9">Lc1</strain>
    </source>
</reference>
<keyword evidence="4 6" id="KW-0804">Transcription</keyword>
<dbReference type="Gene3D" id="3.30.1490.120">
    <property type="entry name" value="RNA polymerase Rpb7-like, N-terminal domain"/>
    <property type="match status" value="1"/>
</dbReference>
<dbReference type="GO" id="GO:0003697">
    <property type="term" value="F:single-stranded DNA binding"/>
    <property type="evidence" value="ECO:0007669"/>
    <property type="project" value="TreeGrafter"/>
</dbReference>
<evidence type="ECO:0000256" key="3">
    <source>
        <dbReference type="ARBA" id="ARBA00022478"/>
    </source>
</evidence>
<dbReference type="SUPFAM" id="SSF50249">
    <property type="entry name" value="Nucleic acid-binding proteins"/>
    <property type="match status" value="1"/>
</dbReference>
<evidence type="ECO:0000259" key="7">
    <source>
        <dbReference type="Pfam" id="PF00575"/>
    </source>
</evidence>
<evidence type="ECO:0000256" key="2">
    <source>
        <dbReference type="ARBA" id="ARBA00009307"/>
    </source>
</evidence>
<proteinExistence type="inferred from homology"/>
<protein>
    <recommendedName>
        <fullName evidence="6">DNA-directed RNA polymerase subunit</fullName>
    </recommendedName>
</protein>
<evidence type="ECO:0000256" key="1">
    <source>
        <dbReference type="ARBA" id="ARBA00004123"/>
    </source>
</evidence>
<sequence length="317" mass="35883">MFFLYNMERRVTLHPSYFGRNMHELVTSKLLKDVEGTCAGSYYIISIMDTFDISEGRILPGSGLAEFTVGYRAVVWRPFKGETVDAVVYSVNHQGFFAQAGPLRLFVSAHLIPSEIKWDPNATPPQFTNNEDTIIEPGTHVRVKVIGTRTEVGEMWAIGSIKEDYLGIRNLEKTNGSKRLWPRATGPCSSPLYMAVLLPLLEAKPIRLDPFADRVGGHPLLPWQEVLLISEEEAVAARRPGFGRTATRTTRGPVFCKIEPLMRKAKDRQKFGGKRGVHMPHSKRERAIEKNVDARHRFASSQLYTNFLTFYEMKSKP</sequence>
<dbReference type="GO" id="GO:0000932">
    <property type="term" value="C:P-body"/>
    <property type="evidence" value="ECO:0007669"/>
    <property type="project" value="TreeGrafter"/>
</dbReference>
<name>A0A8H4CG94_COLGL</name>
<comment type="caution">
    <text evidence="9">The sequence shown here is derived from an EMBL/GenBank/DDBJ whole genome shotgun (WGS) entry which is preliminary data.</text>
</comment>
<feature type="domain" description="RNA polymerase Rpb7-like N-terminal" evidence="8">
    <location>
        <begin position="8"/>
        <end position="63"/>
    </location>
</feature>
<gene>
    <name evidence="9" type="ORF">GCG54_00004595</name>
</gene>
<dbReference type="GO" id="GO:0006367">
    <property type="term" value="P:transcription initiation at RNA polymerase II promoter"/>
    <property type="evidence" value="ECO:0007669"/>
    <property type="project" value="TreeGrafter"/>
</dbReference>
<dbReference type="PANTHER" id="PTHR12709">
    <property type="entry name" value="DNA-DIRECTED RNA POLYMERASE II, III"/>
    <property type="match status" value="1"/>
</dbReference>